<feature type="domain" description="PAS" evidence="2">
    <location>
        <begin position="6"/>
        <end position="50"/>
    </location>
</feature>
<dbReference type="PROSITE" id="PS50112">
    <property type="entry name" value="PAS"/>
    <property type="match status" value="1"/>
</dbReference>
<dbReference type="SMART" id="SM00267">
    <property type="entry name" value="GGDEF"/>
    <property type="match status" value="1"/>
</dbReference>
<evidence type="ECO:0000259" key="2">
    <source>
        <dbReference type="PROSITE" id="PS50112"/>
    </source>
</evidence>
<comment type="cofactor">
    <cofactor evidence="1">
        <name>Mg(2+)</name>
        <dbReference type="ChEBI" id="CHEBI:18420"/>
    </cofactor>
</comment>
<dbReference type="Gene3D" id="3.30.450.20">
    <property type="entry name" value="PAS domain"/>
    <property type="match status" value="2"/>
</dbReference>
<dbReference type="InterPro" id="IPR035965">
    <property type="entry name" value="PAS-like_dom_sf"/>
</dbReference>
<dbReference type="CDD" id="cd01949">
    <property type="entry name" value="GGDEF"/>
    <property type="match status" value="1"/>
</dbReference>
<dbReference type="InterPro" id="IPR000160">
    <property type="entry name" value="GGDEF_dom"/>
</dbReference>
<dbReference type="PROSITE" id="PS50113">
    <property type="entry name" value="PAC"/>
    <property type="match status" value="1"/>
</dbReference>
<evidence type="ECO:0000313" key="6">
    <source>
        <dbReference type="Proteomes" id="UP000619743"/>
    </source>
</evidence>
<dbReference type="Pfam" id="PF00990">
    <property type="entry name" value="GGDEF"/>
    <property type="match status" value="1"/>
</dbReference>
<dbReference type="SUPFAM" id="SSF55073">
    <property type="entry name" value="Nucleotide cyclase"/>
    <property type="match status" value="1"/>
</dbReference>
<dbReference type="AlphaFoldDB" id="A0A8J2U277"/>
<feature type="domain" description="PAC" evidence="3">
    <location>
        <begin position="207"/>
        <end position="259"/>
    </location>
</feature>
<dbReference type="InterPro" id="IPR001610">
    <property type="entry name" value="PAC"/>
</dbReference>
<dbReference type="Pfam" id="PF13426">
    <property type="entry name" value="PAS_9"/>
    <property type="match status" value="1"/>
</dbReference>
<dbReference type="Pfam" id="PF08447">
    <property type="entry name" value="PAS_3"/>
    <property type="match status" value="1"/>
</dbReference>
<dbReference type="EMBL" id="BMDX01000001">
    <property type="protein sequence ID" value="GGA65198.1"/>
    <property type="molecule type" value="Genomic_DNA"/>
</dbReference>
<name>A0A8J2U277_9GAMM</name>
<dbReference type="PANTHER" id="PTHR44757:SF2">
    <property type="entry name" value="BIOFILM ARCHITECTURE MAINTENANCE PROTEIN MBAA"/>
    <property type="match status" value="1"/>
</dbReference>
<keyword evidence="6" id="KW-1185">Reference proteome</keyword>
<sequence length="447" mass="49895">MTDAQHKHTLHTSFNMLADSVIVIGTNSIIQIANQAADKMFGYGIGELIGLDVKTLMPKSIADHHDTMMQSHGSTINNVGQSRQVLAKRRDGSLFPIEIAIAKQTIAGAPAYVGVVRDMSLRVQAETTARERLHMLTMAEQMAGIGYWSVDLLSNQLSWSDQVYRIHGVDPSLYQPNIADAINFYHPDDRDKVNEFMAQAIAQKSSFEFELRLLNKSSQVRYVRSKGDVEVNSEGDVVALFGVFQDVTEYKMIQQQLEHRNRTLMQTTIQLEHQANTDNLTGIANRRAFFAEMEQLLDSLKMLDGGLGLLMIDIDHFKQINDTHGHDTGDKVLMEVADMLKLNTRGLDMVARLGGEEFVVALPNSKIHHIAPIAERYRQNIETGISEQLPNVTISIGSTFVSANQLNSMAALPAKERIETVLKQADLALYKAKSAGRNQVQYEELML</sequence>
<dbReference type="OrthoDB" id="9812260at2"/>
<dbReference type="InterPro" id="IPR043128">
    <property type="entry name" value="Rev_trsase/Diguanyl_cyclase"/>
</dbReference>
<evidence type="ECO:0008006" key="7">
    <source>
        <dbReference type="Google" id="ProtNLM"/>
    </source>
</evidence>
<dbReference type="InterPro" id="IPR000014">
    <property type="entry name" value="PAS"/>
</dbReference>
<dbReference type="RefSeq" id="WP_087504329.1">
    <property type="nucleotide sequence ID" value="NZ_BMDX01000001.1"/>
</dbReference>
<evidence type="ECO:0000259" key="3">
    <source>
        <dbReference type="PROSITE" id="PS50113"/>
    </source>
</evidence>
<dbReference type="PROSITE" id="PS50887">
    <property type="entry name" value="GGDEF"/>
    <property type="match status" value="1"/>
</dbReference>
<dbReference type="NCBIfam" id="TIGR00254">
    <property type="entry name" value="GGDEF"/>
    <property type="match status" value="1"/>
</dbReference>
<evidence type="ECO:0000259" key="4">
    <source>
        <dbReference type="PROSITE" id="PS50887"/>
    </source>
</evidence>
<dbReference type="FunFam" id="3.30.70.270:FF:000001">
    <property type="entry name" value="Diguanylate cyclase domain protein"/>
    <property type="match status" value="1"/>
</dbReference>
<dbReference type="InterPro" id="IPR052155">
    <property type="entry name" value="Biofilm_reg_signaling"/>
</dbReference>
<reference evidence="6" key="1">
    <citation type="journal article" date="2019" name="Int. J. Syst. Evol. Microbiol.">
        <title>The Global Catalogue of Microorganisms (GCM) 10K type strain sequencing project: providing services to taxonomists for standard genome sequencing and annotation.</title>
        <authorList>
            <consortium name="The Broad Institute Genomics Platform"/>
            <consortium name="The Broad Institute Genome Sequencing Center for Infectious Disease"/>
            <person name="Wu L."/>
            <person name="Ma J."/>
        </authorList>
    </citation>
    <scope>NUCLEOTIDE SEQUENCE [LARGE SCALE GENOMIC DNA]</scope>
    <source>
        <strain evidence="6">CGMCC 1.10130</strain>
    </source>
</reference>
<organism evidence="5 6">
    <name type="scientific">Neiella marina</name>
    <dbReference type="NCBI Taxonomy" id="508461"/>
    <lineage>
        <taxon>Bacteria</taxon>
        <taxon>Pseudomonadati</taxon>
        <taxon>Pseudomonadota</taxon>
        <taxon>Gammaproteobacteria</taxon>
        <taxon>Alteromonadales</taxon>
        <taxon>Echinimonadaceae</taxon>
        <taxon>Neiella</taxon>
    </lineage>
</organism>
<accession>A0A8J2U277</accession>
<dbReference type="InterPro" id="IPR000700">
    <property type="entry name" value="PAS-assoc_C"/>
</dbReference>
<dbReference type="SUPFAM" id="SSF55785">
    <property type="entry name" value="PYP-like sensor domain (PAS domain)"/>
    <property type="match status" value="2"/>
</dbReference>
<proteinExistence type="predicted"/>
<dbReference type="SMART" id="SM00086">
    <property type="entry name" value="PAC"/>
    <property type="match status" value="2"/>
</dbReference>
<feature type="domain" description="GGDEF" evidence="4">
    <location>
        <begin position="305"/>
        <end position="445"/>
    </location>
</feature>
<comment type="caution">
    <text evidence="5">The sequence shown here is derived from an EMBL/GenBank/DDBJ whole genome shotgun (WGS) entry which is preliminary data.</text>
</comment>
<dbReference type="Gene3D" id="2.10.70.100">
    <property type="match status" value="1"/>
</dbReference>
<dbReference type="GO" id="GO:0003824">
    <property type="term" value="F:catalytic activity"/>
    <property type="evidence" value="ECO:0007669"/>
    <property type="project" value="UniProtKB-ARBA"/>
</dbReference>
<evidence type="ECO:0000256" key="1">
    <source>
        <dbReference type="ARBA" id="ARBA00001946"/>
    </source>
</evidence>
<evidence type="ECO:0000313" key="5">
    <source>
        <dbReference type="EMBL" id="GGA65198.1"/>
    </source>
</evidence>
<dbReference type="NCBIfam" id="TIGR00229">
    <property type="entry name" value="sensory_box"/>
    <property type="match status" value="2"/>
</dbReference>
<dbReference type="InterPro" id="IPR013655">
    <property type="entry name" value="PAS_fold_3"/>
</dbReference>
<dbReference type="Proteomes" id="UP000619743">
    <property type="component" value="Unassembled WGS sequence"/>
</dbReference>
<dbReference type="SMART" id="SM00091">
    <property type="entry name" value="PAS"/>
    <property type="match status" value="2"/>
</dbReference>
<dbReference type="PANTHER" id="PTHR44757">
    <property type="entry name" value="DIGUANYLATE CYCLASE DGCP"/>
    <property type="match status" value="1"/>
</dbReference>
<dbReference type="CDD" id="cd00130">
    <property type="entry name" value="PAS"/>
    <property type="match status" value="2"/>
</dbReference>
<dbReference type="Gene3D" id="3.30.70.270">
    <property type="match status" value="1"/>
</dbReference>
<gene>
    <name evidence="5" type="ORF">GCM10011369_03300</name>
</gene>
<dbReference type="InterPro" id="IPR029787">
    <property type="entry name" value="Nucleotide_cyclase"/>
</dbReference>
<protein>
    <recommendedName>
        <fullName evidence="7">Diguanylate cyclase</fullName>
    </recommendedName>
</protein>